<accession>A0AAD5TDG8</accession>
<name>A0AAD5TDG8_9FUNG</name>
<comment type="caution">
    <text evidence="1">The sequence shown here is derived from an EMBL/GenBank/DDBJ whole genome shotgun (WGS) entry which is preliminary data.</text>
</comment>
<reference evidence="1" key="1">
    <citation type="submission" date="2020-05" db="EMBL/GenBank/DDBJ databases">
        <title>Phylogenomic resolution of chytrid fungi.</title>
        <authorList>
            <person name="Stajich J.E."/>
            <person name="Amses K."/>
            <person name="Simmons R."/>
            <person name="Seto K."/>
            <person name="Myers J."/>
            <person name="Bonds A."/>
            <person name="Quandt C.A."/>
            <person name="Barry K."/>
            <person name="Liu P."/>
            <person name="Grigoriev I."/>
            <person name="Longcore J.E."/>
            <person name="James T.Y."/>
        </authorList>
    </citation>
    <scope>NUCLEOTIDE SEQUENCE</scope>
    <source>
        <strain evidence="1">JEL0379</strain>
    </source>
</reference>
<dbReference type="Proteomes" id="UP001212152">
    <property type="component" value="Unassembled WGS sequence"/>
</dbReference>
<gene>
    <name evidence="1" type="ORF">HDU87_001498</name>
</gene>
<organism evidence="1 2">
    <name type="scientific">Geranomyces variabilis</name>
    <dbReference type="NCBI Taxonomy" id="109894"/>
    <lineage>
        <taxon>Eukaryota</taxon>
        <taxon>Fungi</taxon>
        <taxon>Fungi incertae sedis</taxon>
        <taxon>Chytridiomycota</taxon>
        <taxon>Chytridiomycota incertae sedis</taxon>
        <taxon>Chytridiomycetes</taxon>
        <taxon>Spizellomycetales</taxon>
        <taxon>Powellomycetaceae</taxon>
        <taxon>Geranomyces</taxon>
    </lineage>
</organism>
<evidence type="ECO:0000313" key="1">
    <source>
        <dbReference type="EMBL" id="KAJ3167525.1"/>
    </source>
</evidence>
<proteinExistence type="predicted"/>
<dbReference type="EMBL" id="JADGJQ010000136">
    <property type="protein sequence ID" value="KAJ3167525.1"/>
    <property type="molecule type" value="Genomic_DNA"/>
</dbReference>
<sequence length="149" mass="16795">MLPCSDPATLAQSGTENEGSLTWATATFIKDLVEEYPFLRAETLRPIPSEYDLLLFLDDDRILKPADHAWNLTALYHHACSIITTNPCIGSAYKDRAKAALQLELEKVRQVSEIVTIEIMLLNPGLVTLRTYKRQDDEARVSELLATYK</sequence>
<protein>
    <submittedName>
        <fullName evidence="1">Uncharacterized protein</fullName>
    </submittedName>
</protein>
<evidence type="ECO:0000313" key="2">
    <source>
        <dbReference type="Proteomes" id="UP001212152"/>
    </source>
</evidence>
<dbReference type="AlphaFoldDB" id="A0AAD5TDG8"/>
<keyword evidence="2" id="KW-1185">Reference proteome</keyword>